<dbReference type="PANTHER" id="PTHR24258:SF116">
    <property type="entry name" value="FI16631P1-RELATED"/>
    <property type="match status" value="1"/>
</dbReference>
<dbReference type="PROSITE" id="PS50240">
    <property type="entry name" value="TRYPSIN_DOM"/>
    <property type="match status" value="1"/>
</dbReference>
<dbReference type="eggNOG" id="KOG3627">
    <property type="taxonomic scope" value="Eukaryota"/>
</dbReference>
<dbReference type="CDD" id="cd00190">
    <property type="entry name" value="Tryp_SPc"/>
    <property type="match status" value="1"/>
</dbReference>
<evidence type="ECO:0000256" key="6">
    <source>
        <dbReference type="ARBA" id="ARBA00022825"/>
    </source>
</evidence>
<dbReference type="PANTHER" id="PTHR24258">
    <property type="entry name" value="SERINE PROTEASE-RELATED"/>
    <property type="match status" value="1"/>
</dbReference>
<dbReference type="PhylomeDB" id="E9GQ65"/>
<dbReference type="InterPro" id="IPR001254">
    <property type="entry name" value="Trypsin_dom"/>
</dbReference>
<dbReference type="FunFam" id="2.40.10.10:FF:000120">
    <property type="entry name" value="Putative serine protease"/>
    <property type="match status" value="1"/>
</dbReference>
<evidence type="ECO:0000313" key="13">
    <source>
        <dbReference type="Proteomes" id="UP000000305"/>
    </source>
</evidence>
<dbReference type="PRINTS" id="PR00722">
    <property type="entry name" value="CHYMOTRYPSIN"/>
</dbReference>
<sequence>MKSSTLVCLLALLAVAITAPQLPILSPIGSPFLPVQPGSQTGRLIPGGFVYSAQGNRQNSSWPKLGLMNPMPYYPIDPRFIIYLGTIFSVSTGDSNSIKEIEPVTPIVPPAKVVDTPTVAAISRCSKDEFDYLSKSNTPIPYKYMVESDITIKNQYPFMVALVVFDDRIWKYKLSCGGSLISSTKILTAAHCVTEPKSTNVIDASQFKVKFGIHFLSITENDAQLSRKVQQIKIHEEYGPVKIYNDIAILTLSSPVEYTDSISPVCLVPECFDDDGNRQAIAMGWGHTQSGGLNSDYLRHAFLSTVPFSKCQNKYGDKIDETKMLCAFKKGQDTCQNDSGGPLVIEFPEDSSCRFIQIGIVSFGKGCAFKNYPGVYVRIKNYLPWIEENTN</sequence>
<evidence type="ECO:0000256" key="10">
    <source>
        <dbReference type="SAM" id="SignalP"/>
    </source>
</evidence>
<keyword evidence="1" id="KW-0768">Sushi</keyword>
<name>E9GQ65_DAPPU</name>
<evidence type="ECO:0000256" key="7">
    <source>
        <dbReference type="ARBA" id="ARBA00023157"/>
    </source>
</evidence>
<keyword evidence="2" id="KW-0645">Protease</keyword>
<dbReference type="EC" id="3.4.21.84" evidence="9"/>
<reference evidence="12 13" key="1">
    <citation type="journal article" date="2011" name="Science">
        <title>The ecoresponsive genome of Daphnia pulex.</title>
        <authorList>
            <person name="Colbourne J.K."/>
            <person name="Pfrender M.E."/>
            <person name="Gilbert D."/>
            <person name="Thomas W.K."/>
            <person name="Tucker A."/>
            <person name="Oakley T.H."/>
            <person name="Tokishita S."/>
            <person name="Aerts A."/>
            <person name="Arnold G.J."/>
            <person name="Basu M.K."/>
            <person name="Bauer D.J."/>
            <person name="Caceres C.E."/>
            <person name="Carmel L."/>
            <person name="Casola C."/>
            <person name="Choi J.H."/>
            <person name="Detter J.C."/>
            <person name="Dong Q."/>
            <person name="Dusheyko S."/>
            <person name="Eads B.D."/>
            <person name="Frohlich T."/>
            <person name="Geiler-Samerotte K.A."/>
            <person name="Gerlach D."/>
            <person name="Hatcher P."/>
            <person name="Jogdeo S."/>
            <person name="Krijgsveld J."/>
            <person name="Kriventseva E.V."/>
            <person name="Kultz D."/>
            <person name="Laforsch C."/>
            <person name="Lindquist E."/>
            <person name="Lopez J."/>
            <person name="Manak J.R."/>
            <person name="Muller J."/>
            <person name="Pangilinan J."/>
            <person name="Patwardhan R.P."/>
            <person name="Pitluck S."/>
            <person name="Pritham E.J."/>
            <person name="Rechtsteiner A."/>
            <person name="Rho M."/>
            <person name="Rogozin I.B."/>
            <person name="Sakarya O."/>
            <person name="Salamov A."/>
            <person name="Schaack S."/>
            <person name="Shapiro H."/>
            <person name="Shiga Y."/>
            <person name="Skalitzky C."/>
            <person name="Smith Z."/>
            <person name="Souvorov A."/>
            <person name="Sung W."/>
            <person name="Tang Z."/>
            <person name="Tsuchiya D."/>
            <person name="Tu H."/>
            <person name="Vos H."/>
            <person name="Wang M."/>
            <person name="Wolf Y.I."/>
            <person name="Yamagata H."/>
            <person name="Yamada T."/>
            <person name="Ye Y."/>
            <person name="Shaw J.R."/>
            <person name="Andrews J."/>
            <person name="Crease T.J."/>
            <person name="Tang H."/>
            <person name="Lucas S.M."/>
            <person name="Robertson H.M."/>
            <person name="Bork P."/>
            <person name="Koonin E.V."/>
            <person name="Zdobnov E.M."/>
            <person name="Grigoriev I.V."/>
            <person name="Lynch M."/>
            <person name="Boore J.L."/>
        </authorList>
    </citation>
    <scope>NUCLEOTIDE SEQUENCE [LARGE SCALE GENOMIC DNA]</scope>
</reference>
<protein>
    <recommendedName>
        <fullName evidence="9">limulus clotting factor C</fullName>
        <ecNumber evidence="9">3.4.21.84</ecNumber>
    </recommendedName>
</protein>
<dbReference type="GO" id="GO:0006508">
    <property type="term" value="P:proteolysis"/>
    <property type="evidence" value="ECO:0007669"/>
    <property type="project" value="UniProtKB-KW"/>
</dbReference>
<dbReference type="EMBL" id="GL732558">
    <property type="protein sequence ID" value="EFX78221.1"/>
    <property type="molecule type" value="Genomic_DNA"/>
</dbReference>
<evidence type="ECO:0000256" key="3">
    <source>
        <dbReference type="ARBA" id="ARBA00022729"/>
    </source>
</evidence>
<evidence type="ECO:0000256" key="5">
    <source>
        <dbReference type="ARBA" id="ARBA00022820"/>
    </source>
</evidence>
<keyword evidence="3 10" id="KW-0732">Signal</keyword>
<dbReference type="AlphaFoldDB" id="E9GQ65"/>
<keyword evidence="7" id="KW-1015">Disulfide bond</keyword>
<dbReference type="HOGENOM" id="CLU_006842_4_0_1"/>
<dbReference type="InterPro" id="IPR009003">
    <property type="entry name" value="Peptidase_S1_PA"/>
</dbReference>
<evidence type="ECO:0000256" key="9">
    <source>
        <dbReference type="ARBA" id="ARBA00066707"/>
    </source>
</evidence>
<keyword evidence="5" id="KW-0353">Hemolymph clotting</keyword>
<proteinExistence type="predicted"/>
<dbReference type="InterPro" id="IPR043504">
    <property type="entry name" value="Peptidase_S1_PA_chymotrypsin"/>
</dbReference>
<evidence type="ECO:0000313" key="12">
    <source>
        <dbReference type="EMBL" id="EFX78221.1"/>
    </source>
</evidence>
<feature type="chain" id="PRO_5003240513" description="limulus clotting factor C" evidence="10">
    <location>
        <begin position="21"/>
        <end position="391"/>
    </location>
</feature>
<dbReference type="InterPro" id="IPR001314">
    <property type="entry name" value="Peptidase_S1A"/>
</dbReference>
<comment type="catalytic activity">
    <reaction evidence="8">
        <text>Selective cleavage of 103-Arg-|-Ser-104 and 124-Ile-|-Ile-125 bonds in Limulus clotting factor B to form activated factor B. Cleavage of -Pro-Arg-|-Xaa- bonds in synthetic substrates.</text>
        <dbReference type="EC" id="3.4.21.84"/>
    </reaction>
</comment>
<dbReference type="Proteomes" id="UP000000305">
    <property type="component" value="Unassembled WGS sequence"/>
</dbReference>
<dbReference type="GO" id="GO:0042381">
    <property type="term" value="P:hemolymph coagulation"/>
    <property type="evidence" value="ECO:0007669"/>
    <property type="project" value="UniProtKB-KW"/>
</dbReference>
<dbReference type="OMA" id="VEDDMIC"/>
<keyword evidence="4" id="KW-0378">Hydrolase</keyword>
<dbReference type="SMART" id="SM00020">
    <property type="entry name" value="Tryp_SPc"/>
    <property type="match status" value="1"/>
</dbReference>
<evidence type="ECO:0000256" key="2">
    <source>
        <dbReference type="ARBA" id="ARBA00022670"/>
    </source>
</evidence>
<evidence type="ECO:0000256" key="4">
    <source>
        <dbReference type="ARBA" id="ARBA00022801"/>
    </source>
</evidence>
<keyword evidence="13" id="KW-1185">Reference proteome</keyword>
<dbReference type="GO" id="GO:0004252">
    <property type="term" value="F:serine-type endopeptidase activity"/>
    <property type="evidence" value="ECO:0007669"/>
    <property type="project" value="InterPro"/>
</dbReference>
<dbReference type="InterPro" id="IPR018114">
    <property type="entry name" value="TRYPSIN_HIS"/>
</dbReference>
<dbReference type="KEGG" id="dpx:DAPPUDRAFT_105531"/>
<feature type="signal peptide" evidence="10">
    <location>
        <begin position="1"/>
        <end position="20"/>
    </location>
</feature>
<evidence type="ECO:0000256" key="1">
    <source>
        <dbReference type="ARBA" id="ARBA00022659"/>
    </source>
</evidence>
<dbReference type="InParanoid" id="E9GQ65"/>
<dbReference type="SUPFAM" id="SSF50494">
    <property type="entry name" value="Trypsin-like serine proteases"/>
    <property type="match status" value="1"/>
</dbReference>
<accession>E9GQ65</accession>
<gene>
    <name evidence="12" type="ORF">DAPPUDRAFT_105531</name>
</gene>
<dbReference type="Gene3D" id="2.40.10.10">
    <property type="entry name" value="Trypsin-like serine proteases"/>
    <property type="match status" value="2"/>
</dbReference>
<dbReference type="MEROPS" id="S01.B40"/>
<dbReference type="FunCoup" id="E9GQ65">
    <property type="interactions" value="147"/>
</dbReference>
<keyword evidence="6" id="KW-0720">Serine protease</keyword>
<dbReference type="PROSITE" id="PS00134">
    <property type="entry name" value="TRYPSIN_HIS"/>
    <property type="match status" value="1"/>
</dbReference>
<dbReference type="Pfam" id="PF00089">
    <property type="entry name" value="Trypsin"/>
    <property type="match status" value="1"/>
</dbReference>
<organism evidence="12 13">
    <name type="scientific">Daphnia pulex</name>
    <name type="common">Water flea</name>
    <dbReference type="NCBI Taxonomy" id="6669"/>
    <lineage>
        <taxon>Eukaryota</taxon>
        <taxon>Metazoa</taxon>
        <taxon>Ecdysozoa</taxon>
        <taxon>Arthropoda</taxon>
        <taxon>Crustacea</taxon>
        <taxon>Branchiopoda</taxon>
        <taxon>Diplostraca</taxon>
        <taxon>Cladocera</taxon>
        <taxon>Anomopoda</taxon>
        <taxon>Daphniidae</taxon>
        <taxon>Daphnia</taxon>
    </lineage>
</organism>
<dbReference type="OrthoDB" id="6362497at2759"/>
<evidence type="ECO:0000256" key="8">
    <source>
        <dbReference type="ARBA" id="ARBA00052079"/>
    </source>
</evidence>
<feature type="domain" description="Peptidase S1" evidence="11">
    <location>
        <begin position="145"/>
        <end position="391"/>
    </location>
</feature>
<evidence type="ECO:0000259" key="11">
    <source>
        <dbReference type="PROSITE" id="PS50240"/>
    </source>
</evidence>